<dbReference type="InterPro" id="IPR050187">
    <property type="entry name" value="Lipid_Phosphate_FormReg"/>
</dbReference>
<dbReference type="Gene3D" id="3.40.50.10330">
    <property type="entry name" value="Probable inorganic polyphosphate/atp-NAD kinase, domain 1"/>
    <property type="match status" value="1"/>
</dbReference>
<name>A0ABD6EA62_9BILA</name>
<dbReference type="PANTHER" id="PTHR12358:SF31">
    <property type="entry name" value="ACYLGLYCEROL KINASE, MITOCHONDRIAL"/>
    <property type="match status" value="1"/>
</dbReference>
<dbReference type="SUPFAM" id="SSF111331">
    <property type="entry name" value="NAD kinase/diacylglycerol kinase-like"/>
    <property type="match status" value="1"/>
</dbReference>
<feature type="domain" description="DAGKc" evidence="1">
    <location>
        <begin position="61"/>
        <end position="204"/>
    </location>
</feature>
<dbReference type="GO" id="GO:0016773">
    <property type="term" value="F:phosphotransferase activity, alcohol group as acceptor"/>
    <property type="evidence" value="ECO:0007669"/>
    <property type="project" value="UniProtKB-ARBA"/>
</dbReference>
<evidence type="ECO:0000313" key="2">
    <source>
        <dbReference type="EMBL" id="MFH4976928.1"/>
    </source>
</evidence>
<keyword evidence="3" id="KW-1185">Reference proteome</keyword>
<dbReference type="PANTHER" id="PTHR12358">
    <property type="entry name" value="SPHINGOSINE KINASE"/>
    <property type="match status" value="1"/>
</dbReference>
<proteinExistence type="predicted"/>
<dbReference type="PROSITE" id="PS50146">
    <property type="entry name" value="DAGK"/>
    <property type="match status" value="1"/>
</dbReference>
<dbReference type="InterPro" id="IPR016064">
    <property type="entry name" value="NAD/diacylglycerol_kinase_sf"/>
</dbReference>
<organism evidence="2 3">
    <name type="scientific">Gnathostoma spinigerum</name>
    <dbReference type="NCBI Taxonomy" id="75299"/>
    <lineage>
        <taxon>Eukaryota</taxon>
        <taxon>Metazoa</taxon>
        <taxon>Ecdysozoa</taxon>
        <taxon>Nematoda</taxon>
        <taxon>Chromadorea</taxon>
        <taxon>Rhabditida</taxon>
        <taxon>Spirurina</taxon>
        <taxon>Gnathostomatomorpha</taxon>
        <taxon>Gnathostomatoidea</taxon>
        <taxon>Gnathostomatidae</taxon>
        <taxon>Gnathostoma</taxon>
    </lineage>
</organism>
<gene>
    <name evidence="2" type="ORF">AB6A40_003637</name>
</gene>
<dbReference type="GO" id="GO:0001727">
    <property type="term" value="F:lipid kinase activity"/>
    <property type="evidence" value="ECO:0007669"/>
    <property type="project" value="UniProtKB-ARBA"/>
</dbReference>
<accession>A0ABD6EA62</accession>
<evidence type="ECO:0000313" key="3">
    <source>
        <dbReference type="Proteomes" id="UP001608902"/>
    </source>
</evidence>
<dbReference type="InterPro" id="IPR001206">
    <property type="entry name" value="Diacylglycerol_kinase_cat_dom"/>
</dbReference>
<dbReference type="InterPro" id="IPR017438">
    <property type="entry name" value="ATP-NAD_kinase_N"/>
</dbReference>
<protein>
    <recommendedName>
        <fullName evidence="1">DAGKc domain-containing protein</fullName>
    </recommendedName>
</protein>
<comment type="caution">
    <text evidence="2">The sequence shown here is derived from an EMBL/GenBank/DDBJ whole genome shotgun (WGS) entry which is preliminary data.</text>
</comment>
<dbReference type="EMBL" id="JBGFUD010001925">
    <property type="protein sequence ID" value="MFH4976928.1"/>
    <property type="molecule type" value="Genomic_DNA"/>
</dbReference>
<evidence type="ECO:0000259" key="1">
    <source>
        <dbReference type="PROSITE" id="PS50146"/>
    </source>
</evidence>
<dbReference type="AlphaFoldDB" id="A0ABD6EA62"/>
<dbReference type="Pfam" id="PF00781">
    <property type="entry name" value="DAGK_cat"/>
    <property type="match status" value="1"/>
</dbReference>
<reference evidence="2 3" key="1">
    <citation type="submission" date="2024-08" db="EMBL/GenBank/DDBJ databases">
        <title>Gnathostoma spinigerum genome.</title>
        <authorList>
            <person name="Gonzalez-Bertolin B."/>
            <person name="Monzon S."/>
            <person name="Zaballos A."/>
            <person name="Jimenez P."/>
            <person name="Dekumyoy P."/>
            <person name="Varona S."/>
            <person name="Cuesta I."/>
            <person name="Sumanam S."/>
            <person name="Adisakwattana P."/>
            <person name="Gasser R.B."/>
            <person name="Hernandez-Gonzalez A."/>
            <person name="Young N.D."/>
            <person name="Perteguer M.J."/>
        </authorList>
    </citation>
    <scope>NUCLEOTIDE SEQUENCE [LARGE SCALE GENOMIC DNA]</scope>
    <source>
        <strain evidence="2">AL3</strain>
        <tissue evidence="2">Liver</tissue>
    </source>
</reference>
<dbReference type="Proteomes" id="UP001608902">
    <property type="component" value="Unassembled WGS sequence"/>
</dbReference>
<sequence length="450" mass="51355">MQSIKKIPETLWTHKKKSVAAGVTIVLLGRYLRNRQRDNNIRAAYARLAVEYGQQTISPERKPRRVTVLANVFADEHRVYEKFKLNALPLLNLAGMEVDIIRAEDEAQLESVAAALDKAEADALYIVGGDGTVSKALSGIYRNRTEPALPIGIFPGGCENRGLRTLVPHVFGDCNNVGRYCESAMALIEENARKVHVVKCELDDPKEEKNASDAVKPVFGLSDFNAGWFHHVELKKKKFWYWGGLKRRFAYFWEIMKHSPEPMHLKVIYEEYCQGCKKCRTMSVTPQPQWRWWHALIGSPRYAVKENSERDYSKIENKNCGERHSLDIIATDLLIDKDQFEDSSALRLRAGGSQLSRLKAVLEGWSRCSAKQIEVSPNKEFYEHNIEARAVSLSFKILPELLKKFSIFGELIEIEGDYDSKLVRMEVLPRPIDLYLPSGIRIDQNEANPF</sequence>